<proteinExistence type="predicted"/>
<name>A0A7Z2JBF1_9BURK</name>
<feature type="region of interest" description="Disordered" evidence="1">
    <location>
        <begin position="47"/>
        <end position="74"/>
    </location>
</feature>
<keyword evidence="2" id="KW-0732">Signal</keyword>
<dbReference type="AlphaFoldDB" id="A0A7Z2JBF1"/>
<feature type="chain" id="PRO_5030755294" evidence="2">
    <location>
        <begin position="26"/>
        <end position="74"/>
    </location>
</feature>
<evidence type="ECO:0000256" key="2">
    <source>
        <dbReference type="SAM" id="SignalP"/>
    </source>
</evidence>
<organism evidence="3 4">
    <name type="scientific">Paraburkholderia acidiphila</name>
    <dbReference type="NCBI Taxonomy" id="2571747"/>
    <lineage>
        <taxon>Bacteria</taxon>
        <taxon>Pseudomonadati</taxon>
        <taxon>Pseudomonadota</taxon>
        <taxon>Betaproteobacteria</taxon>
        <taxon>Burkholderiales</taxon>
        <taxon>Burkholderiaceae</taxon>
        <taxon>Paraburkholderia</taxon>
    </lineage>
</organism>
<evidence type="ECO:0000313" key="3">
    <source>
        <dbReference type="EMBL" id="QGZ56810.1"/>
    </source>
</evidence>
<keyword evidence="4" id="KW-1185">Reference proteome</keyword>
<dbReference type="EMBL" id="CP046910">
    <property type="protein sequence ID" value="QGZ56810.1"/>
    <property type="molecule type" value="Genomic_DNA"/>
</dbReference>
<dbReference type="OrthoDB" id="9115235at2"/>
<evidence type="ECO:0000313" key="4">
    <source>
        <dbReference type="Proteomes" id="UP000434209"/>
    </source>
</evidence>
<feature type="signal peptide" evidence="2">
    <location>
        <begin position="1"/>
        <end position="25"/>
    </location>
</feature>
<sequence>MTRPHALTFAAALLVFASAGPVALAQTAGHTTALNAARPIQVQKVTKPAPKGAQTAKASKPAPQSLHWLMSESP</sequence>
<evidence type="ECO:0000256" key="1">
    <source>
        <dbReference type="SAM" id="MobiDB-lite"/>
    </source>
</evidence>
<protein>
    <submittedName>
        <fullName evidence="3">Uncharacterized protein</fullName>
    </submittedName>
</protein>
<reference evidence="3 4" key="1">
    <citation type="submission" date="2019-12" db="EMBL/GenBank/DDBJ databases">
        <title>Paraburkholderia acidiphila 7Q-K02 sp. nov and Paraburkholderia acidisoli DHF22 sp. nov., two strains isolated from forest soil.</title>
        <authorList>
            <person name="Gao Z."/>
            <person name="Qiu L."/>
        </authorList>
    </citation>
    <scope>NUCLEOTIDE SEQUENCE [LARGE SCALE GENOMIC DNA]</scope>
    <source>
        <strain evidence="3 4">7Q-K02</strain>
    </source>
</reference>
<dbReference type="KEGG" id="pacp:FAZ97_17765"/>
<dbReference type="Proteomes" id="UP000434209">
    <property type="component" value="Chromosome 2"/>
</dbReference>
<gene>
    <name evidence="3" type="ORF">FAZ97_17765</name>
</gene>
<accession>A0A7Z2JBF1</accession>
<dbReference type="RefSeq" id="WP_158759764.1">
    <property type="nucleotide sequence ID" value="NZ_CP046910.1"/>
</dbReference>